<dbReference type="EMBL" id="LT629745">
    <property type="protein sequence ID" value="SDS34941.1"/>
    <property type="molecule type" value="Genomic_DNA"/>
</dbReference>
<evidence type="ECO:0000313" key="2">
    <source>
        <dbReference type="Proteomes" id="UP000198858"/>
    </source>
</evidence>
<evidence type="ECO:0008006" key="3">
    <source>
        <dbReference type="Google" id="ProtNLM"/>
    </source>
</evidence>
<dbReference type="InterPro" id="IPR023393">
    <property type="entry name" value="START-like_dom_sf"/>
</dbReference>
<dbReference type="Gene3D" id="3.30.530.20">
    <property type="match status" value="1"/>
</dbReference>
<accession>A0A1H1RGQ9</accession>
<protein>
    <recommendedName>
        <fullName evidence="3">Ligand-binding SRPBCC domain-containing protein</fullName>
    </recommendedName>
</protein>
<reference evidence="1 2" key="1">
    <citation type="submission" date="2016-10" db="EMBL/GenBank/DDBJ databases">
        <authorList>
            <person name="Varghese N."/>
            <person name="Submissions S."/>
        </authorList>
    </citation>
    <scope>NUCLEOTIDE SEQUENCE [LARGE SCALE GENOMIC DNA]</scope>
    <source>
        <strain evidence="1 2">Mar_2010_102</strain>
    </source>
</reference>
<name>A0A1H1RGQ9_9FLAO</name>
<keyword evidence="2" id="KW-1185">Reference proteome</keyword>
<evidence type="ECO:0000313" key="1">
    <source>
        <dbReference type="EMBL" id="SDS34941.1"/>
    </source>
</evidence>
<proteinExistence type="predicted"/>
<dbReference type="CDD" id="cd07820">
    <property type="entry name" value="SRPBCC_3"/>
    <property type="match status" value="1"/>
</dbReference>
<organism evidence="1 2">
    <name type="scientific">Christiangramia echinicola</name>
    <dbReference type="NCBI Taxonomy" id="279359"/>
    <lineage>
        <taxon>Bacteria</taxon>
        <taxon>Pseudomonadati</taxon>
        <taxon>Bacteroidota</taxon>
        <taxon>Flavobacteriia</taxon>
        <taxon>Flavobacteriales</taxon>
        <taxon>Flavobacteriaceae</taxon>
        <taxon>Christiangramia</taxon>
    </lineage>
</organism>
<dbReference type="RefSeq" id="WP_089663461.1">
    <property type="nucleotide sequence ID" value="NZ_LT629745.1"/>
</dbReference>
<dbReference type="AlphaFoldDB" id="A0A1H1RGQ9"/>
<dbReference type="SUPFAM" id="SSF55961">
    <property type="entry name" value="Bet v1-like"/>
    <property type="match status" value="1"/>
</dbReference>
<gene>
    <name evidence="1" type="ORF">SAMN04488552_2888</name>
</gene>
<dbReference type="Proteomes" id="UP000198858">
    <property type="component" value="Chromosome I"/>
</dbReference>
<sequence>MPIIQLETLIKARQEIVFDLARSIDFQSKAVTKSSEKAVAGRTSGLIRLDETVTYQGKHLGVKQSLTTKVTEFDRPHFFVDEMVQGAFKSFRHEHYFYSTSKGIFMKDAFIFEAPLGILGLMANKLFLKDYMTNFLKGRNRTLKEYAESGKWKKILEDRY</sequence>